<feature type="signal peptide" evidence="2">
    <location>
        <begin position="1"/>
        <end position="20"/>
    </location>
</feature>
<evidence type="ECO:0000256" key="1">
    <source>
        <dbReference type="SAM" id="MobiDB-lite"/>
    </source>
</evidence>
<feature type="chain" id="PRO_5034346708" evidence="2">
    <location>
        <begin position="21"/>
        <end position="132"/>
    </location>
</feature>
<accession>A0A8H4RTU8</accession>
<feature type="compositionally biased region" description="Acidic residues" evidence="1">
    <location>
        <begin position="106"/>
        <end position="132"/>
    </location>
</feature>
<gene>
    <name evidence="3" type="ORF">G7Y89_g2171</name>
</gene>
<evidence type="ECO:0000256" key="2">
    <source>
        <dbReference type="SAM" id="SignalP"/>
    </source>
</evidence>
<proteinExistence type="predicted"/>
<organism evidence="3 4">
    <name type="scientific">Cudoniella acicularis</name>
    <dbReference type="NCBI Taxonomy" id="354080"/>
    <lineage>
        <taxon>Eukaryota</taxon>
        <taxon>Fungi</taxon>
        <taxon>Dikarya</taxon>
        <taxon>Ascomycota</taxon>
        <taxon>Pezizomycotina</taxon>
        <taxon>Leotiomycetes</taxon>
        <taxon>Helotiales</taxon>
        <taxon>Tricladiaceae</taxon>
        <taxon>Cudoniella</taxon>
    </lineage>
</organism>
<dbReference type="EMBL" id="JAAMPI010000092">
    <property type="protein sequence ID" value="KAF4635927.1"/>
    <property type="molecule type" value="Genomic_DNA"/>
</dbReference>
<keyword evidence="4" id="KW-1185">Reference proteome</keyword>
<keyword evidence="2" id="KW-0732">Signal</keyword>
<protein>
    <submittedName>
        <fullName evidence="3">Uncharacterized protein</fullName>
    </submittedName>
</protein>
<evidence type="ECO:0000313" key="4">
    <source>
        <dbReference type="Proteomes" id="UP000566819"/>
    </source>
</evidence>
<feature type="region of interest" description="Disordered" evidence="1">
    <location>
        <begin position="101"/>
        <end position="132"/>
    </location>
</feature>
<dbReference type="Proteomes" id="UP000566819">
    <property type="component" value="Unassembled WGS sequence"/>
</dbReference>
<comment type="caution">
    <text evidence="3">The sequence shown here is derived from an EMBL/GenBank/DDBJ whole genome shotgun (WGS) entry which is preliminary data.</text>
</comment>
<dbReference type="AlphaFoldDB" id="A0A8H4RTU8"/>
<evidence type="ECO:0000313" key="3">
    <source>
        <dbReference type="EMBL" id="KAF4635927.1"/>
    </source>
</evidence>
<reference evidence="3 4" key="1">
    <citation type="submission" date="2020-03" db="EMBL/GenBank/DDBJ databases">
        <title>Draft Genome Sequence of Cudoniella acicularis.</title>
        <authorList>
            <person name="Buettner E."/>
            <person name="Kellner H."/>
        </authorList>
    </citation>
    <scope>NUCLEOTIDE SEQUENCE [LARGE SCALE GENOMIC DNA]</scope>
    <source>
        <strain evidence="3 4">DSM 108380</strain>
    </source>
</reference>
<sequence length="132" mass="15066">MHLTWIATTILAVITSNVVAAPKYKFWAPFYFGMTDEYYGRQTKNLASKVGSLCQIGHGDRKTDLCHKIRVGLNKLNKLELSHDPGFKFMKIQVKSDLDKLKELDHEEEEGETEEGEAEEGETEEEENEDSN</sequence>
<name>A0A8H4RTU8_9HELO</name>